<accession>A0A5J4SCG4</accession>
<evidence type="ECO:0000256" key="1">
    <source>
        <dbReference type="SAM" id="Coils"/>
    </source>
</evidence>
<dbReference type="Pfam" id="PF16231">
    <property type="entry name" value="DUF4890"/>
    <property type="match status" value="1"/>
</dbReference>
<dbReference type="EMBL" id="SNRY01000292">
    <property type="protein sequence ID" value="KAA6343030.1"/>
    <property type="molecule type" value="Genomic_DNA"/>
</dbReference>
<proteinExistence type="predicted"/>
<gene>
    <name evidence="3" type="ORF">EZS27_009248</name>
</gene>
<dbReference type="AlphaFoldDB" id="A0A5J4SCG4"/>
<name>A0A5J4SCG4_9ZZZZ</name>
<sequence length="137" mass="15729">MKKVVYLVIAFLVVSSVAMAQAPRGAGAEGRNRVDAKTRAERLTERLVKEYSLTDKQKKQVSEANLAWVQQLDSIAQGDNKEREAQREKMKKAREKYDVQLKKILTTEQYNAYTKAQSERQNRAAGGERRTQNRQEQ</sequence>
<feature type="region of interest" description="Disordered" evidence="2">
    <location>
        <begin position="112"/>
        <end position="137"/>
    </location>
</feature>
<evidence type="ECO:0000313" key="3">
    <source>
        <dbReference type="EMBL" id="KAA6343030.1"/>
    </source>
</evidence>
<comment type="caution">
    <text evidence="3">The sequence shown here is derived from an EMBL/GenBank/DDBJ whole genome shotgun (WGS) entry which is preliminary data.</text>
</comment>
<feature type="coiled-coil region" evidence="1">
    <location>
        <begin position="76"/>
        <end position="103"/>
    </location>
</feature>
<dbReference type="InterPro" id="IPR032612">
    <property type="entry name" value="DUF4890"/>
</dbReference>
<organism evidence="3">
    <name type="scientific">termite gut metagenome</name>
    <dbReference type="NCBI Taxonomy" id="433724"/>
    <lineage>
        <taxon>unclassified sequences</taxon>
        <taxon>metagenomes</taxon>
        <taxon>organismal metagenomes</taxon>
    </lineage>
</organism>
<reference evidence="3" key="1">
    <citation type="submission" date="2019-03" db="EMBL/GenBank/DDBJ databases">
        <title>Single cell metagenomics reveals metabolic interactions within the superorganism composed of flagellate Streblomastix strix and complex community of Bacteroidetes bacteria on its surface.</title>
        <authorList>
            <person name="Treitli S.C."/>
            <person name="Kolisko M."/>
            <person name="Husnik F."/>
            <person name="Keeling P."/>
            <person name="Hampl V."/>
        </authorList>
    </citation>
    <scope>NUCLEOTIDE SEQUENCE</scope>
    <source>
        <strain evidence="3">STM</strain>
    </source>
</reference>
<protein>
    <recommendedName>
        <fullName evidence="4">DUF4890 domain-containing protein</fullName>
    </recommendedName>
</protein>
<feature type="compositionally biased region" description="Basic and acidic residues" evidence="2">
    <location>
        <begin position="117"/>
        <end position="137"/>
    </location>
</feature>
<keyword evidence="1" id="KW-0175">Coiled coil</keyword>
<evidence type="ECO:0008006" key="4">
    <source>
        <dbReference type="Google" id="ProtNLM"/>
    </source>
</evidence>
<evidence type="ECO:0000256" key="2">
    <source>
        <dbReference type="SAM" id="MobiDB-lite"/>
    </source>
</evidence>